<dbReference type="EMBL" id="DVMM01000057">
    <property type="protein sequence ID" value="HIU29208.1"/>
    <property type="molecule type" value="Genomic_DNA"/>
</dbReference>
<name>A0A9D1I8K1_9CLOT</name>
<protein>
    <submittedName>
        <fullName evidence="1">Uncharacterized protein</fullName>
    </submittedName>
</protein>
<comment type="caution">
    <text evidence="1">The sequence shown here is derived from an EMBL/GenBank/DDBJ whole genome shotgun (WGS) entry which is preliminary data.</text>
</comment>
<sequence>GVYVDEGYSLSRMYMTEEELNVLHKLADFADKQDPCTLSEEEKKQLRAMIAVYTKPKINRKGV</sequence>
<feature type="non-terminal residue" evidence="1">
    <location>
        <position position="1"/>
    </location>
</feature>
<proteinExistence type="predicted"/>
<evidence type="ECO:0000313" key="1">
    <source>
        <dbReference type="EMBL" id="HIU29208.1"/>
    </source>
</evidence>
<dbReference type="AlphaFoldDB" id="A0A9D1I8K1"/>
<gene>
    <name evidence="1" type="ORF">IAD50_02805</name>
</gene>
<accession>A0A9D1I8K1</accession>
<dbReference type="Proteomes" id="UP000824089">
    <property type="component" value="Unassembled WGS sequence"/>
</dbReference>
<evidence type="ECO:0000313" key="2">
    <source>
        <dbReference type="Proteomes" id="UP000824089"/>
    </source>
</evidence>
<reference evidence="1" key="2">
    <citation type="journal article" date="2021" name="PeerJ">
        <title>Extensive microbial diversity within the chicken gut microbiome revealed by metagenomics and culture.</title>
        <authorList>
            <person name="Gilroy R."/>
            <person name="Ravi A."/>
            <person name="Getino M."/>
            <person name="Pursley I."/>
            <person name="Horton D.L."/>
            <person name="Alikhan N.F."/>
            <person name="Baker D."/>
            <person name="Gharbi K."/>
            <person name="Hall N."/>
            <person name="Watson M."/>
            <person name="Adriaenssens E.M."/>
            <person name="Foster-Nyarko E."/>
            <person name="Jarju S."/>
            <person name="Secka A."/>
            <person name="Antonio M."/>
            <person name="Oren A."/>
            <person name="Chaudhuri R.R."/>
            <person name="La Ragione R."/>
            <person name="Hildebrand F."/>
            <person name="Pallen M.J."/>
        </authorList>
    </citation>
    <scope>NUCLEOTIDE SEQUENCE</scope>
    <source>
        <strain evidence="1">CHK195-4489</strain>
    </source>
</reference>
<organism evidence="1 2">
    <name type="scientific">Candidatus Egerieisoma faecipullorum</name>
    <dbReference type="NCBI Taxonomy" id="2840963"/>
    <lineage>
        <taxon>Bacteria</taxon>
        <taxon>Bacillati</taxon>
        <taxon>Bacillota</taxon>
        <taxon>Clostridia</taxon>
        <taxon>Eubacteriales</taxon>
        <taxon>Clostridiaceae</taxon>
        <taxon>Clostridiaceae incertae sedis</taxon>
        <taxon>Candidatus Egerieisoma</taxon>
    </lineage>
</organism>
<reference evidence="1" key="1">
    <citation type="submission" date="2020-10" db="EMBL/GenBank/DDBJ databases">
        <authorList>
            <person name="Gilroy R."/>
        </authorList>
    </citation>
    <scope>NUCLEOTIDE SEQUENCE</scope>
    <source>
        <strain evidence="1">CHK195-4489</strain>
    </source>
</reference>